<dbReference type="OrthoDB" id="9813569at2"/>
<evidence type="ECO:0000256" key="2">
    <source>
        <dbReference type="ARBA" id="ARBA00022777"/>
    </source>
</evidence>
<dbReference type="RefSeq" id="WP_160370621.1">
    <property type="nucleotide sequence ID" value="NZ_WSQA01000017.1"/>
</dbReference>
<dbReference type="SUPFAM" id="SSF53613">
    <property type="entry name" value="Ribokinase-like"/>
    <property type="match status" value="1"/>
</dbReference>
<dbReference type="InterPro" id="IPR011611">
    <property type="entry name" value="PfkB_dom"/>
</dbReference>
<sequence>MQQAQRSGILAAGNWILDEVKLIDKFPEEQSLVNILDEYKSNGGSAYNILSALVRLGAAFPLEAIGLVGDDAHGRWILADCKQAGINCDQLKSLPDVPSSYTLVVSVKQSGKRTFFHHRGANAKLEKSHFNLNQSQAKIFHLGYLLLLDKLDEIQSNGRTQASEILEEAKQQGFITTVDLVSENSDRFTNIVPCALPYVDYLFLNEFEASRLAGIDLMELHDEQEMERRCMQVFDNIFAMGVQDWIIIHFPAGVWAAQRNGLRLFQPSLFLPEGYIVGNNGAGDALAAGILLAVHEGWPMQEALKLGVCVAAASLADVTCSDGISDIKSCLELGEELGFRK</sequence>
<dbReference type="InterPro" id="IPR029056">
    <property type="entry name" value="Ribokinase-like"/>
</dbReference>
<reference evidence="4 5" key="1">
    <citation type="submission" date="2019-12" db="EMBL/GenBank/DDBJ databases">
        <authorList>
            <person name="Dong K."/>
        </authorList>
    </citation>
    <scope>NUCLEOTIDE SEQUENCE [LARGE SCALE GENOMIC DNA]</scope>
    <source>
        <strain evidence="4 5">JCM 31225</strain>
    </source>
</reference>
<dbReference type="Pfam" id="PF00294">
    <property type="entry name" value="PfkB"/>
    <property type="match status" value="1"/>
</dbReference>
<feature type="domain" description="Carbohydrate kinase PfkB" evidence="3">
    <location>
        <begin position="31"/>
        <end position="322"/>
    </location>
</feature>
<keyword evidence="5" id="KW-1185">Reference proteome</keyword>
<evidence type="ECO:0000313" key="4">
    <source>
        <dbReference type="EMBL" id="MVZ63903.1"/>
    </source>
</evidence>
<dbReference type="PANTHER" id="PTHR10584:SF166">
    <property type="entry name" value="RIBOKINASE"/>
    <property type="match status" value="1"/>
</dbReference>
<dbReference type="EMBL" id="WSQA01000017">
    <property type="protein sequence ID" value="MVZ63903.1"/>
    <property type="molecule type" value="Genomic_DNA"/>
</dbReference>
<name>A0A6N8L2E8_9SPHI</name>
<proteinExistence type="predicted"/>
<evidence type="ECO:0000259" key="3">
    <source>
        <dbReference type="Pfam" id="PF00294"/>
    </source>
</evidence>
<comment type="caution">
    <text evidence="4">The sequence shown here is derived from an EMBL/GenBank/DDBJ whole genome shotgun (WGS) entry which is preliminary data.</text>
</comment>
<dbReference type="GO" id="GO:0016301">
    <property type="term" value="F:kinase activity"/>
    <property type="evidence" value="ECO:0007669"/>
    <property type="project" value="UniProtKB-KW"/>
</dbReference>
<dbReference type="GO" id="GO:0005829">
    <property type="term" value="C:cytosol"/>
    <property type="evidence" value="ECO:0007669"/>
    <property type="project" value="TreeGrafter"/>
</dbReference>
<gene>
    <name evidence="4" type="ORF">GQF63_17920</name>
</gene>
<evidence type="ECO:0000313" key="5">
    <source>
        <dbReference type="Proteomes" id="UP000435036"/>
    </source>
</evidence>
<dbReference type="Proteomes" id="UP000435036">
    <property type="component" value="Unassembled WGS sequence"/>
</dbReference>
<accession>A0A6N8L2E8</accession>
<dbReference type="AlphaFoldDB" id="A0A6N8L2E8"/>
<keyword evidence="2" id="KW-0418">Kinase</keyword>
<evidence type="ECO:0000256" key="1">
    <source>
        <dbReference type="ARBA" id="ARBA00022679"/>
    </source>
</evidence>
<protein>
    <recommendedName>
        <fullName evidence="3">Carbohydrate kinase PfkB domain-containing protein</fullName>
    </recommendedName>
</protein>
<organism evidence="4 5">
    <name type="scientific">Sphingobacterium humi</name>
    <dbReference type="NCBI Taxonomy" id="1796905"/>
    <lineage>
        <taxon>Bacteria</taxon>
        <taxon>Pseudomonadati</taxon>
        <taxon>Bacteroidota</taxon>
        <taxon>Sphingobacteriia</taxon>
        <taxon>Sphingobacteriales</taxon>
        <taxon>Sphingobacteriaceae</taxon>
        <taxon>Sphingobacterium</taxon>
    </lineage>
</organism>
<keyword evidence="1" id="KW-0808">Transferase</keyword>
<dbReference type="Gene3D" id="3.40.1190.20">
    <property type="match status" value="1"/>
</dbReference>
<dbReference type="PANTHER" id="PTHR10584">
    <property type="entry name" value="SUGAR KINASE"/>
    <property type="match status" value="1"/>
</dbReference>